<evidence type="ECO:0000313" key="1">
    <source>
        <dbReference type="EMBL" id="KKT81461.1"/>
    </source>
</evidence>
<name>A0A0G1KCI2_9BACT</name>
<sequence length="370" mass="40971">MKLKDFAITNFAYGNGPYLRTTELALSFNDRLEEAGEKRFGIIVPLVYGDKQKRIMSEDFGTRMDEIVLDPELGAILKGVFYDGGSYLESLGGWVDNFEKTSESIHRYLKNKYGDSIVVELNRSPRVRYDIAPSYFTSFGFIGEILERIGEIKGLAIPEGLLNAGIKTAGLAESGHRIHCLAYPATFAHLKDRSPRCKTEVEVPPIMLPPAVNNDNVERGIYITVSGIAGLGDLYANAGKFGAKIYTNNPDLIPGSIKASPRIIPNKNILFQFARSGWGSVWLSMISGTPLVVPAFDLNDDPEIYFNNKTIEQLGIGIIYRGQPIEEILEGCAEVKKNSVKVCEEVKKRWGTLDGNRYCAGLFVKDLLGK</sequence>
<comment type="caution">
    <text evidence="1">The sequence shown here is derived from an EMBL/GenBank/DDBJ whole genome shotgun (WGS) entry which is preliminary data.</text>
</comment>
<organism evidence="1 2">
    <name type="scientific">Candidatus Yanofskybacteria bacterium GW2011_GWA2_44_9</name>
    <dbReference type="NCBI Taxonomy" id="1619025"/>
    <lineage>
        <taxon>Bacteria</taxon>
        <taxon>Candidatus Yanofskyibacteriota</taxon>
    </lineage>
</organism>
<evidence type="ECO:0000313" key="2">
    <source>
        <dbReference type="Proteomes" id="UP000034032"/>
    </source>
</evidence>
<dbReference type="Proteomes" id="UP000034032">
    <property type="component" value="Unassembled WGS sequence"/>
</dbReference>
<accession>A0A0G1KCI2</accession>
<dbReference type="AlphaFoldDB" id="A0A0G1KCI2"/>
<gene>
    <name evidence="1" type="ORF">UW79_C0019G0017</name>
</gene>
<dbReference type="EMBL" id="LCJR01000019">
    <property type="protein sequence ID" value="KKT81461.1"/>
    <property type="molecule type" value="Genomic_DNA"/>
</dbReference>
<reference evidence="1 2" key="1">
    <citation type="journal article" date="2015" name="Nature">
        <title>rRNA introns, odd ribosomes, and small enigmatic genomes across a large radiation of phyla.</title>
        <authorList>
            <person name="Brown C.T."/>
            <person name="Hug L.A."/>
            <person name="Thomas B.C."/>
            <person name="Sharon I."/>
            <person name="Castelle C.J."/>
            <person name="Singh A."/>
            <person name="Wilkins M.J."/>
            <person name="Williams K.H."/>
            <person name="Banfield J.F."/>
        </authorList>
    </citation>
    <scope>NUCLEOTIDE SEQUENCE [LARGE SCALE GENOMIC DNA]</scope>
</reference>
<protein>
    <submittedName>
        <fullName evidence="1">Uncharacterized protein</fullName>
    </submittedName>
</protein>
<proteinExistence type="predicted"/>